<dbReference type="Gene3D" id="3.30.43.10">
    <property type="entry name" value="Uridine Diphospho-n-acetylenolpyruvylglucosamine Reductase, domain 2"/>
    <property type="match status" value="1"/>
</dbReference>
<dbReference type="Pfam" id="PF01565">
    <property type="entry name" value="FAD_binding_4"/>
    <property type="match status" value="1"/>
</dbReference>
<keyword evidence="3" id="KW-0285">Flavoprotein</keyword>
<dbReference type="GO" id="GO:0016491">
    <property type="term" value="F:oxidoreductase activity"/>
    <property type="evidence" value="ECO:0007669"/>
    <property type="project" value="UniProtKB-KW"/>
</dbReference>
<proteinExistence type="inferred from homology"/>
<evidence type="ECO:0000256" key="2">
    <source>
        <dbReference type="ARBA" id="ARBA00005466"/>
    </source>
</evidence>
<dbReference type="InterPro" id="IPR016167">
    <property type="entry name" value="FAD-bd_PCMH_sub1"/>
</dbReference>
<evidence type="ECO:0000313" key="7">
    <source>
        <dbReference type="EMBL" id="AKU16266.1"/>
    </source>
</evidence>
<dbReference type="InterPro" id="IPR006094">
    <property type="entry name" value="Oxid_FAD_bind_N"/>
</dbReference>
<keyword evidence="5" id="KW-0560">Oxidoreductase</keyword>
<gene>
    <name evidence="7" type="ORF">VV02_10990</name>
</gene>
<evidence type="ECO:0000256" key="3">
    <source>
        <dbReference type="ARBA" id="ARBA00022630"/>
    </source>
</evidence>
<evidence type="ECO:0000256" key="1">
    <source>
        <dbReference type="ARBA" id="ARBA00001974"/>
    </source>
</evidence>
<dbReference type="Pfam" id="PF08031">
    <property type="entry name" value="BBE"/>
    <property type="match status" value="1"/>
</dbReference>
<dbReference type="PROSITE" id="PS51387">
    <property type="entry name" value="FAD_PCMH"/>
    <property type="match status" value="1"/>
</dbReference>
<evidence type="ECO:0000256" key="4">
    <source>
        <dbReference type="ARBA" id="ARBA00022827"/>
    </source>
</evidence>
<keyword evidence="8" id="KW-1185">Reference proteome</keyword>
<comment type="similarity">
    <text evidence="2">Belongs to the oxygen-dependent FAD-linked oxidoreductase family.</text>
</comment>
<evidence type="ECO:0000313" key="8">
    <source>
        <dbReference type="Proteomes" id="UP000066480"/>
    </source>
</evidence>
<dbReference type="PATRIC" id="fig|571913.6.peg.2243"/>
<dbReference type="Gene3D" id="3.40.462.20">
    <property type="match status" value="1"/>
</dbReference>
<evidence type="ECO:0000259" key="6">
    <source>
        <dbReference type="PROSITE" id="PS51387"/>
    </source>
</evidence>
<dbReference type="InterPro" id="IPR036318">
    <property type="entry name" value="FAD-bd_PCMH-like_sf"/>
</dbReference>
<dbReference type="STRING" id="571913.VV02_10990"/>
<name>A0A0K1JHU1_9MICO</name>
<dbReference type="InterPro" id="IPR050416">
    <property type="entry name" value="FAD-linked_Oxidoreductase"/>
</dbReference>
<dbReference type="AlphaFoldDB" id="A0A0K1JHU1"/>
<dbReference type="RefSeq" id="WP_052591584.1">
    <property type="nucleotide sequence ID" value="NZ_CP011112.1"/>
</dbReference>
<reference evidence="7 8" key="1">
    <citation type="submission" date="2015-03" db="EMBL/GenBank/DDBJ databases">
        <title>Luteipulveratus halotolerans sp. nov., a novel actinobacterium (Dermacoccaceae) from Sarawak, Malaysia.</title>
        <authorList>
            <person name="Juboi H."/>
            <person name="Basik A."/>
            <person name="Shamsul S.S."/>
            <person name="Arnold P."/>
            <person name="Schmitt E.K."/>
            <person name="Sanglier J.-J."/>
            <person name="Yeo T."/>
        </authorList>
    </citation>
    <scope>NUCLEOTIDE SEQUENCE [LARGE SCALE GENOMIC DNA]</scope>
    <source>
        <strain evidence="7 8">MN07-A0370</strain>
    </source>
</reference>
<keyword evidence="4" id="KW-0274">FAD</keyword>
<dbReference type="PANTHER" id="PTHR42973:SF39">
    <property type="entry name" value="FAD-BINDING PCMH-TYPE DOMAIN-CONTAINING PROTEIN"/>
    <property type="match status" value="1"/>
</dbReference>
<dbReference type="InterPro" id="IPR016166">
    <property type="entry name" value="FAD-bd_PCMH"/>
</dbReference>
<accession>A0A0K1JHU1</accession>
<sequence>MTTQATAPDPTELGMGEVLAPQDAGYADASRAVFATGTTDLIVRPRDAGEVAAAVRQASYAGLALTVRSGGHSMAGLSSHHEGMLIDLSALDRVEVLNEDWLVRIEGGATWGQVADELRGHGLGITAGDTASVGVGGLLLGGGIGWMARRYGLAIDSLVAAEVVTADGDLVRTTAESHPDLFWALQGGGGNFGVVVAFEVIAQAVTDVHFGTITLELDNVARIVTDWSEAMRDSDERLTSTLMMLPPMMGRPALANVAVCFASADAAAADAALQPLRALGTVLDDDVSVRPYADVLVEESQPEGVQMLVRNTFVREVNDDVVAALHESFGQGPTAFILRSLGGAVGRVRPDETAFAHRDAEALLVTGTMLPVGAPAQLRDEAMAFWPALAELGEGAYVGFLGSATPEDTAAAYPPATYERLAKIKGAYDPGNVFCRNHNIEPSR</sequence>
<dbReference type="SUPFAM" id="SSF56176">
    <property type="entry name" value="FAD-binding/transporter-associated domain-like"/>
    <property type="match status" value="1"/>
</dbReference>
<evidence type="ECO:0000256" key="5">
    <source>
        <dbReference type="ARBA" id="ARBA00023002"/>
    </source>
</evidence>
<dbReference type="KEGG" id="lmoi:VV02_10990"/>
<comment type="cofactor">
    <cofactor evidence="1">
        <name>FAD</name>
        <dbReference type="ChEBI" id="CHEBI:57692"/>
    </cofactor>
</comment>
<dbReference type="Gene3D" id="3.30.465.10">
    <property type="match status" value="1"/>
</dbReference>
<organism evidence="7 8">
    <name type="scientific">Luteipulveratus mongoliensis</name>
    <dbReference type="NCBI Taxonomy" id="571913"/>
    <lineage>
        <taxon>Bacteria</taxon>
        <taxon>Bacillati</taxon>
        <taxon>Actinomycetota</taxon>
        <taxon>Actinomycetes</taxon>
        <taxon>Micrococcales</taxon>
        <taxon>Dermacoccaceae</taxon>
        <taxon>Luteipulveratus</taxon>
    </lineage>
</organism>
<dbReference type="Proteomes" id="UP000066480">
    <property type="component" value="Chromosome"/>
</dbReference>
<dbReference type="InterPro" id="IPR016169">
    <property type="entry name" value="FAD-bd_PCMH_sub2"/>
</dbReference>
<protein>
    <recommendedName>
        <fullName evidence="6">FAD-binding PCMH-type domain-containing protein</fullName>
    </recommendedName>
</protein>
<feature type="domain" description="FAD-binding PCMH-type" evidence="6">
    <location>
        <begin position="35"/>
        <end position="205"/>
    </location>
</feature>
<dbReference type="InterPro" id="IPR012951">
    <property type="entry name" value="BBE"/>
</dbReference>
<dbReference type="EMBL" id="CP011112">
    <property type="protein sequence ID" value="AKU16266.1"/>
    <property type="molecule type" value="Genomic_DNA"/>
</dbReference>
<dbReference type="PANTHER" id="PTHR42973">
    <property type="entry name" value="BINDING OXIDOREDUCTASE, PUTATIVE (AFU_ORTHOLOGUE AFUA_1G17690)-RELATED"/>
    <property type="match status" value="1"/>
</dbReference>
<dbReference type="GO" id="GO:0071949">
    <property type="term" value="F:FAD binding"/>
    <property type="evidence" value="ECO:0007669"/>
    <property type="project" value="InterPro"/>
</dbReference>